<comment type="caution">
    <text evidence="1">The sequence shown here is derived from an EMBL/GenBank/DDBJ whole genome shotgun (WGS) entry which is preliminary data.</text>
</comment>
<protein>
    <recommendedName>
        <fullName evidence="3">Glycolipid-binding domain-containing protein</fullName>
    </recommendedName>
</protein>
<dbReference type="SUPFAM" id="SSF159275">
    <property type="entry name" value="PA1994-like"/>
    <property type="match status" value="1"/>
</dbReference>
<dbReference type="RefSeq" id="WP_068348310.1">
    <property type="nucleotide sequence ID" value="NZ_LQBQ01000035.1"/>
</dbReference>
<evidence type="ECO:0008006" key="3">
    <source>
        <dbReference type="Google" id="ProtNLM"/>
    </source>
</evidence>
<dbReference type="InterPro" id="IPR009467">
    <property type="entry name" value="Glycolipid-bd_prot_put"/>
</dbReference>
<dbReference type="Pfam" id="PF06475">
    <property type="entry name" value="Glycolipid_bind"/>
    <property type="match status" value="1"/>
</dbReference>
<evidence type="ECO:0000313" key="2">
    <source>
        <dbReference type="Proteomes" id="UP000053791"/>
    </source>
</evidence>
<dbReference type="STRING" id="1685379.AVO45_11730"/>
<dbReference type="Proteomes" id="UP000053791">
    <property type="component" value="Unassembled WGS sequence"/>
</dbReference>
<dbReference type="EMBL" id="LQBQ01000035">
    <property type="protein sequence ID" value="KUJ76457.1"/>
    <property type="molecule type" value="Genomic_DNA"/>
</dbReference>
<organism evidence="1 2">
    <name type="scientific">Ruegeria marisrubri</name>
    <dbReference type="NCBI Taxonomy" id="1685379"/>
    <lineage>
        <taxon>Bacteria</taxon>
        <taxon>Pseudomonadati</taxon>
        <taxon>Pseudomonadota</taxon>
        <taxon>Alphaproteobacteria</taxon>
        <taxon>Rhodobacterales</taxon>
        <taxon>Roseobacteraceae</taxon>
        <taxon>Ruegeria</taxon>
    </lineage>
</organism>
<sequence>MTGRTAIATGHWRRLDKEGTDRCTLSRLDHGWMLVGQATWHEDGMDANLTYDVRCDPDWVSLSADVGGRIGDRELALRLHRTAEGWLLNDELQDNTRDCIDLDLCFTPATNLLPLRRLSLTEGQSAEVCAGWLRPGFQRIEPLEQLYSRLAPDRVRYSSAQFEAELELHESGFVTSYPGLWEGWVDA</sequence>
<gene>
    <name evidence="1" type="ORF">AVO45_11730</name>
</gene>
<accession>A0A0X3TKZ0</accession>
<name>A0A0X3TKZ0_9RHOB</name>
<dbReference type="AlphaFoldDB" id="A0A0X3TKZ0"/>
<dbReference type="OrthoDB" id="7347529at2"/>
<reference evidence="1 2" key="1">
    <citation type="submission" date="2015-12" db="EMBL/GenBank/DDBJ databases">
        <authorList>
            <person name="Shamseldin A."/>
            <person name="Moawad H."/>
            <person name="Abd El-Rahim W.M."/>
            <person name="Sadowsky M.J."/>
        </authorList>
    </citation>
    <scope>NUCLEOTIDE SEQUENCE [LARGE SCALE GENOMIC DNA]</scope>
    <source>
        <strain evidence="1 2">ZGT118</strain>
    </source>
</reference>
<keyword evidence="2" id="KW-1185">Reference proteome</keyword>
<evidence type="ECO:0000313" key="1">
    <source>
        <dbReference type="EMBL" id="KUJ76457.1"/>
    </source>
</evidence>
<proteinExistence type="predicted"/>